<evidence type="ECO:0000259" key="1">
    <source>
        <dbReference type="Pfam" id="PF00102"/>
    </source>
</evidence>
<reference evidence="3" key="1">
    <citation type="submission" date="2010-08" db="EMBL/GenBank/DDBJ databases">
        <title>Genome sequence of Parvularcula bermudensis HTCC2503.</title>
        <authorList>
            <person name="Kang D.-M."/>
            <person name="Oh H.-M."/>
            <person name="Cho J.-C."/>
        </authorList>
    </citation>
    <scope>NUCLEOTIDE SEQUENCE [LARGE SCALE GENOMIC DNA]</scope>
    <source>
        <strain evidence="3">ATCC BAA-594 / HTCC2503 / KCTC 12087</strain>
    </source>
</reference>
<dbReference type="eggNOG" id="COG5350">
    <property type="taxonomic scope" value="Bacteria"/>
</dbReference>
<dbReference type="OrthoDB" id="9794527at2"/>
<accession>E0THU6</accession>
<name>E0THU6_PARBH</name>
<dbReference type="GO" id="GO:0004725">
    <property type="term" value="F:protein tyrosine phosphatase activity"/>
    <property type="evidence" value="ECO:0007669"/>
    <property type="project" value="InterPro"/>
</dbReference>
<dbReference type="KEGG" id="pbr:PB2503_10959"/>
<protein>
    <recommendedName>
        <fullName evidence="1">Tyrosine-protein phosphatase domain-containing protein</fullName>
    </recommendedName>
</protein>
<dbReference type="AlphaFoldDB" id="E0THU6"/>
<reference evidence="2 3" key="2">
    <citation type="journal article" date="2011" name="J. Bacteriol.">
        <title>Complete genome sequence of strain HTCC2503T of Parvularcula bermudensis, the type species of the order "Parvularculales" in the class Alphaproteobacteria.</title>
        <authorList>
            <person name="Oh H.M."/>
            <person name="Kang I."/>
            <person name="Vergin K.L."/>
            <person name="Kang D."/>
            <person name="Rhee K.H."/>
            <person name="Giovannoni S.J."/>
            <person name="Cho J.C."/>
        </authorList>
    </citation>
    <scope>NUCLEOTIDE SEQUENCE [LARGE SCALE GENOMIC DNA]</scope>
    <source>
        <strain evidence="3">ATCC BAA-594 / HTCC2503 / KCTC 12087</strain>
    </source>
</reference>
<feature type="domain" description="Tyrosine-protein phosphatase" evidence="1">
    <location>
        <begin position="54"/>
        <end position="109"/>
    </location>
</feature>
<dbReference type="RefSeq" id="WP_013301213.1">
    <property type="nucleotide sequence ID" value="NC_014414.1"/>
</dbReference>
<dbReference type="Gene3D" id="3.90.190.10">
    <property type="entry name" value="Protein tyrosine phosphatase superfamily"/>
    <property type="match status" value="1"/>
</dbReference>
<keyword evidence="3" id="KW-1185">Reference proteome</keyword>
<dbReference type="Pfam" id="PF00102">
    <property type="entry name" value="Y_phosphatase"/>
    <property type="match status" value="1"/>
</dbReference>
<dbReference type="HOGENOM" id="CLU_120986_0_0_5"/>
<gene>
    <name evidence="2" type="ordered locus">PB2503_10959</name>
</gene>
<evidence type="ECO:0000313" key="2">
    <source>
        <dbReference type="EMBL" id="ADM10239.1"/>
    </source>
</evidence>
<dbReference type="Proteomes" id="UP000001302">
    <property type="component" value="Chromosome"/>
</dbReference>
<organism evidence="2 3">
    <name type="scientific">Parvularcula bermudensis (strain ATCC BAA-594 / HTCC2503 / KCTC 12087)</name>
    <dbReference type="NCBI Taxonomy" id="314260"/>
    <lineage>
        <taxon>Bacteria</taxon>
        <taxon>Pseudomonadati</taxon>
        <taxon>Pseudomonadota</taxon>
        <taxon>Alphaproteobacteria</taxon>
        <taxon>Parvularculales</taxon>
        <taxon>Parvularculaceae</taxon>
        <taxon>Parvularcula</taxon>
    </lineage>
</organism>
<dbReference type="STRING" id="314260.PB2503_10959"/>
<proteinExistence type="predicted"/>
<dbReference type="InterPro" id="IPR000242">
    <property type="entry name" value="PTP_cat"/>
</dbReference>
<dbReference type="InterPro" id="IPR029021">
    <property type="entry name" value="Prot-tyrosine_phosphatase-like"/>
</dbReference>
<evidence type="ECO:0000313" key="3">
    <source>
        <dbReference type="Proteomes" id="UP000001302"/>
    </source>
</evidence>
<dbReference type="SUPFAM" id="SSF52799">
    <property type="entry name" value="(Phosphotyrosine protein) phosphatases II"/>
    <property type="match status" value="1"/>
</dbReference>
<sequence>MRIHVCSLEKAPPLSEEIRPGCAVSLLSPEDAFPTLSAQNHHRVSMHDISEVLPDHQPPMHHHVERLVAFLEDWDPSTPLLIHCYAGISRSTASAFTAACLKNPDTEETHIADHLRSASSTAHPNRRIVQFADDVLGREGRMVAAIQGIGRGVVAEVAQPFSIPARFPARP</sequence>
<dbReference type="EMBL" id="CP002156">
    <property type="protein sequence ID" value="ADM10239.1"/>
    <property type="molecule type" value="Genomic_DNA"/>
</dbReference>